<evidence type="ECO:0000256" key="2">
    <source>
        <dbReference type="ARBA" id="ARBA00022827"/>
    </source>
</evidence>
<dbReference type="SUPFAM" id="SSF56176">
    <property type="entry name" value="FAD-binding/transporter-associated domain-like"/>
    <property type="match status" value="1"/>
</dbReference>
<sequence length="501" mass="54819">FVRCVTCLSPATTEPSWLVHTPSVVSYASLLNATIQNLCFASPRTTWPTLLLTPATVVEARACVACCRRHGLTVHARSGGHDYKGLSYRSVLRSAGAARPFAVVDVAALRCPRRRRAPRGDDSGGALGFPTGIYPTVCVGGHLSGGGFGPMMRKHGLGVNNMVDGDERLLDRVALGEGHFWAIRGGGGRSFGVVVSWTVPLVPVPRVISAFTVRRLVRCGDRRQTQATVWLLAKWQRVAHALPDDLFVKAAMESELDDTGERHPLVTFKLLFLGGNCSGMVAEMSTHLPELGITASDCRDMSWIQSMLYFYGYTSGQAAVEVLLDQSLQPKDYCVTTPIPAAGLAGLLARVVEDRGGSIDVNPQGGAMSATPKSDTRYLYNVLYFVKWGGDSNVSYENAHLGWVRGVHRWMAPYASASPWAAYVNFRDQDLGQNMDGETTYDEARAWGEMYFRGNFRRLAMVKAEVDPDQVFWSEQSIPPLFEVGEETGEWHSQSGLFSDS</sequence>
<protein>
    <recommendedName>
        <fullName evidence="3">Berberine/berberine-like domain-containing protein</fullName>
    </recommendedName>
</protein>
<dbReference type="AlphaFoldDB" id="A0A194YPX6"/>
<dbReference type="InterPro" id="IPR016167">
    <property type="entry name" value="FAD-bd_PCMH_sub1"/>
</dbReference>
<keyword evidence="2" id="KW-0274">FAD</keyword>
<reference evidence="5" key="2">
    <citation type="journal article" date="2018" name="Plant J.">
        <title>The Sorghum bicolor reference genome: improved assembly, gene annotations, a transcriptome atlas, and signatures of genome organization.</title>
        <authorList>
            <person name="McCormick R.F."/>
            <person name="Truong S.K."/>
            <person name="Sreedasyam A."/>
            <person name="Jenkins J."/>
            <person name="Shu S."/>
            <person name="Sims D."/>
            <person name="Kennedy M."/>
            <person name="Amirebrahimi M."/>
            <person name="Weers B.D."/>
            <person name="McKinley B."/>
            <person name="Mattison A."/>
            <person name="Morishige D.T."/>
            <person name="Grimwood J."/>
            <person name="Schmutz J."/>
            <person name="Mullet J.E."/>
        </authorList>
    </citation>
    <scope>NUCLEOTIDE SEQUENCE [LARGE SCALE GENOMIC DNA]</scope>
    <source>
        <strain evidence="5">cv. BTx623</strain>
    </source>
</reference>
<dbReference type="Gene3D" id="3.30.465.10">
    <property type="match status" value="1"/>
</dbReference>
<evidence type="ECO:0000256" key="1">
    <source>
        <dbReference type="ARBA" id="ARBA00022630"/>
    </source>
</evidence>
<dbReference type="Gene3D" id="3.40.462.20">
    <property type="match status" value="1"/>
</dbReference>
<dbReference type="Gramene" id="KXG29885">
    <property type="protein sequence ID" value="KXG29885"/>
    <property type="gene ID" value="SORBI_3004G104200"/>
</dbReference>
<evidence type="ECO:0000313" key="5">
    <source>
        <dbReference type="Proteomes" id="UP000000768"/>
    </source>
</evidence>
<gene>
    <name evidence="4" type="ORF">SORBI_3004G104200</name>
</gene>
<dbReference type="EMBL" id="CM000763">
    <property type="protein sequence ID" value="KXG29885.1"/>
    <property type="molecule type" value="Genomic_DNA"/>
</dbReference>
<accession>A0A194YPX6</accession>
<dbReference type="OMA" id="MAPYASA"/>
<dbReference type="GO" id="GO:0016491">
    <property type="term" value="F:oxidoreductase activity"/>
    <property type="evidence" value="ECO:0007669"/>
    <property type="project" value="InterPro"/>
</dbReference>
<dbReference type="Gene3D" id="3.30.43.10">
    <property type="entry name" value="Uridine Diphospho-n-acetylenolpyruvylglucosamine Reductase, domain 2"/>
    <property type="match status" value="1"/>
</dbReference>
<dbReference type="GO" id="GO:0050660">
    <property type="term" value="F:flavin adenine dinucleotide binding"/>
    <property type="evidence" value="ECO:0007669"/>
    <property type="project" value="InterPro"/>
</dbReference>
<dbReference type="Pfam" id="PF08031">
    <property type="entry name" value="BBE"/>
    <property type="match status" value="1"/>
</dbReference>
<dbReference type="InterPro" id="IPR012951">
    <property type="entry name" value="BBE"/>
</dbReference>
<dbReference type="Proteomes" id="UP000000768">
    <property type="component" value="Chromosome 4"/>
</dbReference>
<proteinExistence type="predicted"/>
<evidence type="ECO:0000313" key="4">
    <source>
        <dbReference type="EMBL" id="KXG29885.1"/>
    </source>
</evidence>
<name>A0A194YPX6_SORBI</name>
<reference evidence="4 5" key="1">
    <citation type="journal article" date="2009" name="Nature">
        <title>The Sorghum bicolor genome and the diversification of grasses.</title>
        <authorList>
            <person name="Paterson A.H."/>
            <person name="Bowers J.E."/>
            <person name="Bruggmann R."/>
            <person name="Dubchak I."/>
            <person name="Grimwood J."/>
            <person name="Gundlach H."/>
            <person name="Haberer G."/>
            <person name="Hellsten U."/>
            <person name="Mitros T."/>
            <person name="Poliakov A."/>
            <person name="Schmutz J."/>
            <person name="Spannagl M."/>
            <person name="Tang H."/>
            <person name="Wang X."/>
            <person name="Wicker T."/>
            <person name="Bharti A.K."/>
            <person name="Chapman J."/>
            <person name="Feltus F.A."/>
            <person name="Gowik U."/>
            <person name="Grigoriev I.V."/>
            <person name="Lyons E."/>
            <person name="Maher C.A."/>
            <person name="Martis M."/>
            <person name="Narechania A."/>
            <person name="Otillar R.P."/>
            <person name="Penning B.W."/>
            <person name="Salamov A.A."/>
            <person name="Wang Y."/>
            <person name="Zhang L."/>
            <person name="Carpita N.C."/>
            <person name="Freeling M."/>
            <person name="Gingle A.R."/>
            <person name="Hash C.T."/>
            <person name="Keller B."/>
            <person name="Klein P."/>
            <person name="Kresovich S."/>
            <person name="McCann M.C."/>
            <person name="Ming R."/>
            <person name="Peterson D.G."/>
            <person name="Mehboob-ur-Rahman"/>
            <person name="Ware D."/>
            <person name="Westhoff P."/>
            <person name="Mayer K.F."/>
            <person name="Messing J."/>
            <person name="Rokhsar D.S."/>
        </authorList>
    </citation>
    <scope>NUCLEOTIDE SEQUENCE [LARGE SCALE GENOMIC DNA]</scope>
    <source>
        <strain evidence="5">cv. BTx623</strain>
    </source>
</reference>
<dbReference type="PANTHER" id="PTHR32448">
    <property type="entry name" value="OS08G0158400 PROTEIN"/>
    <property type="match status" value="1"/>
</dbReference>
<feature type="domain" description="Berberine/berberine-like" evidence="3">
    <location>
        <begin position="422"/>
        <end position="479"/>
    </location>
</feature>
<organism evidence="4 5">
    <name type="scientific">Sorghum bicolor</name>
    <name type="common">Sorghum</name>
    <name type="synonym">Sorghum vulgare</name>
    <dbReference type="NCBI Taxonomy" id="4558"/>
    <lineage>
        <taxon>Eukaryota</taxon>
        <taxon>Viridiplantae</taxon>
        <taxon>Streptophyta</taxon>
        <taxon>Embryophyta</taxon>
        <taxon>Tracheophyta</taxon>
        <taxon>Spermatophyta</taxon>
        <taxon>Magnoliopsida</taxon>
        <taxon>Liliopsida</taxon>
        <taxon>Poales</taxon>
        <taxon>Poaceae</taxon>
        <taxon>PACMAD clade</taxon>
        <taxon>Panicoideae</taxon>
        <taxon>Andropogonodae</taxon>
        <taxon>Andropogoneae</taxon>
        <taxon>Sorghinae</taxon>
        <taxon>Sorghum</taxon>
    </lineage>
</organism>
<feature type="non-terminal residue" evidence="4">
    <location>
        <position position="1"/>
    </location>
</feature>
<keyword evidence="5" id="KW-1185">Reference proteome</keyword>
<dbReference type="FunCoup" id="A0A194YPX6">
    <property type="interactions" value="40"/>
</dbReference>
<keyword evidence="1" id="KW-0285">Flavoprotein</keyword>
<evidence type="ECO:0000259" key="3">
    <source>
        <dbReference type="Pfam" id="PF08031"/>
    </source>
</evidence>
<dbReference type="InterPro" id="IPR036318">
    <property type="entry name" value="FAD-bd_PCMH-like_sf"/>
</dbReference>
<dbReference type="InParanoid" id="A0A194YPX6"/>
<dbReference type="InterPro" id="IPR016169">
    <property type="entry name" value="FAD-bd_PCMH_sub2"/>
</dbReference>